<keyword evidence="4" id="KW-0472">Membrane</keyword>
<protein>
    <submittedName>
        <fullName evidence="9">RagB/SusD family nutrient uptake outer membrane protein</fullName>
    </submittedName>
</protein>
<evidence type="ECO:0000256" key="4">
    <source>
        <dbReference type="ARBA" id="ARBA00023136"/>
    </source>
</evidence>
<dbReference type="Proteomes" id="UP001165444">
    <property type="component" value="Unassembled WGS sequence"/>
</dbReference>
<feature type="domain" description="SusD-like N-terminal" evidence="8">
    <location>
        <begin position="99"/>
        <end position="239"/>
    </location>
</feature>
<keyword evidence="10" id="KW-1185">Reference proteome</keyword>
<dbReference type="PROSITE" id="PS51257">
    <property type="entry name" value="PROKAR_LIPOPROTEIN"/>
    <property type="match status" value="1"/>
</dbReference>
<dbReference type="InterPro" id="IPR012944">
    <property type="entry name" value="SusD_RagB_dom"/>
</dbReference>
<comment type="similarity">
    <text evidence="2">Belongs to the SusD family.</text>
</comment>
<name>A0ABT0BWW5_9BACT</name>
<evidence type="ECO:0000256" key="5">
    <source>
        <dbReference type="ARBA" id="ARBA00023237"/>
    </source>
</evidence>
<dbReference type="RefSeq" id="WP_243323056.1">
    <property type="nucleotide sequence ID" value="NZ_JAKZMM010000002.1"/>
</dbReference>
<evidence type="ECO:0000256" key="6">
    <source>
        <dbReference type="SAM" id="SignalP"/>
    </source>
</evidence>
<keyword evidence="3 6" id="KW-0732">Signal</keyword>
<dbReference type="Gene3D" id="1.25.40.390">
    <property type="match status" value="1"/>
</dbReference>
<gene>
    <name evidence="9" type="ORF">MUN53_01095</name>
</gene>
<feature type="chain" id="PRO_5046073690" evidence="6">
    <location>
        <begin position="21"/>
        <end position="631"/>
    </location>
</feature>
<dbReference type="EMBL" id="JAKZMM010000002">
    <property type="protein sequence ID" value="MCJ2379224.1"/>
    <property type="molecule type" value="Genomic_DNA"/>
</dbReference>
<evidence type="ECO:0000256" key="3">
    <source>
        <dbReference type="ARBA" id="ARBA00022729"/>
    </source>
</evidence>
<proteinExistence type="inferred from homology"/>
<dbReference type="SUPFAM" id="SSF48452">
    <property type="entry name" value="TPR-like"/>
    <property type="match status" value="1"/>
</dbReference>
<evidence type="ECO:0000259" key="7">
    <source>
        <dbReference type="Pfam" id="PF07980"/>
    </source>
</evidence>
<dbReference type="Pfam" id="PF14322">
    <property type="entry name" value="SusD-like_3"/>
    <property type="match status" value="1"/>
</dbReference>
<sequence length="631" mass="72669">MKIHKYIVLLAVAFFSVSCSDVLDQAPGGKVSLEEVFQNNEYVQAYLNTCYRYMPVYGDRYFFWSRGPVCWSDEAWDADDLDVNWAGSALLYNGSATASSHPVWNSDNNHGGNMGNFWTNYFAMIRNCSYFITHIDDAIVSSETNRNRWRAEAHLLRAFYYSELLRWFGCGLPIIREPYDFDQDFSSVTRSSYYEVVKFIIEDCDVALASSELPWRITTSSEERRVTKALAEAIKARMILYAASPLYNEGNDYWQEAYNITKQSLENLRNNGYELYKQLNIPNVYYAETAYVPNEYAALYHEYFCESAAYSATPSDKETIYQTADAQGNIWNIDGIGAQDGYKTGTCPSQELVDSYETIDGQPILNLEKPYQDEETHLIPNYNQDNTLYDPQNPYENRDPRFYASIYYNGSKRYAYWQFEEEPGCYENYPAPMGNRTRIIATWVGEPKTGTASSGRAVTRTGYYERKFLHPTCGNNNTLVGARFKAFRLAEVILNFAEAACEANHLDEARDAVNEIRARVGMPELPTTLSKDQLRLRIHNERRVELALEGFRYFDVRRWSEPDGDLAKTDRWVTAAKITRNEDGSYTYGRMQVNGNERQCYTNKYLKVAIPLNEVNNVLAITGENWQNPGW</sequence>
<feature type="signal peptide" evidence="6">
    <location>
        <begin position="1"/>
        <end position="20"/>
    </location>
</feature>
<comment type="caution">
    <text evidence="9">The sequence shown here is derived from an EMBL/GenBank/DDBJ whole genome shotgun (WGS) entry which is preliminary data.</text>
</comment>
<dbReference type="Pfam" id="PF07980">
    <property type="entry name" value="SusD_RagB"/>
    <property type="match status" value="1"/>
</dbReference>
<reference evidence="9 10" key="1">
    <citation type="submission" date="2022-03" db="EMBL/GenBank/DDBJ databases">
        <title>Parabacteroides sp. nov. isolated from swine feces.</title>
        <authorList>
            <person name="Bak J.E."/>
        </authorList>
    </citation>
    <scope>NUCLEOTIDE SEQUENCE [LARGE SCALE GENOMIC DNA]</scope>
    <source>
        <strain evidence="9 10">AGMB00274</strain>
    </source>
</reference>
<accession>A0ABT0BWW5</accession>
<evidence type="ECO:0000259" key="8">
    <source>
        <dbReference type="Pfam" id="PF14322"/>
    </source>
</evidence>
<evidence type="ECO:0000256" key="2">
    <source>
        <dbReference type="ARBA" id="ARBA00006275"/>
    </source>
</evidence>
<organism evidence="9 10">
    <name type="scientific">Parabacteroides faecalis</name>
    <dbReference type="NCBI Taxonomy" id="2924040"/>
    <lineage>
        <taxon>Bacteria</taxon>
        <taxon>Pseudomonadati</taxon>
        <taxon>Bacteroidota</taxon>
        <taxon>Bacteroidia</taxon>
        <taxon>Bacteroidales</taxon>
        <taxon>Tannerellaceae</taxon>
        <taxon>Parabacteroides</taxon>
    </lineage>
</organism>
<keyword evidence="5" id="KW-0998">Cell outer membrane</keyword>
<dbReference type="InterPro" id="IPR011990">
    <property type="entry name" value="TPR-like_helical_dom_sf"/>
</dbReference>
<dbReference type="InterPro" id="IPR033985">
    <property type="entry name" value="SusD-like_N"/>
</dbReference>
<comment type="subcellular location">
    <subcellularLocation>
        <location evidence="1">Cell outer membrane</location>
    </subcellularLocation>
</comment>
<evidence type="ECO:0000313" key="9">
    <source>
        <dbReference type="EMBL" id="MCJ2379224.1"/>
    </source>
</evidence>
<evidence type="ECO:0000256" key="1">
    <source>
        <dbReference type="ARBA" id="ARBA00004442"/>
    </source>
</evidence>
<evidence type="ECO:0000313" key="10">
    <source>
        <dbReference type="Proteomes" id="UP001165444"/>
    </source>
</evidence>
<feature type="domain" description="RagB/SusD" evidence="7">
    <location>
        <begin position="337"/>
        <end position="631"/>
    </location>
</feature>